<comment type="caution">
    <text evidence="2">The sequence shown here is derived from an EMBL/GenBank/DDBJ whole genome shotgun (WGS) entry which is preliminary data.</text>
</comment>
<dbReference type="AlphaFoldDB" id="A0A4S3TQY7"/>
<dbReference type="Proteomes" id="UP000318864">
    <property type="component" value="Unassembled WGS sequence"/>
</dbReference>
<evidence type="ECO:0000313" key="2">
    <source>
        <dbReference type="EMBL" id="THE66829.1"/>
    </source>
</evidence>
<gene>
    <name evidence="2" type="ORF">D8Y22_01535</name>
</gene>
<dbReference type="Pfam" id="PF02697">
    <property type="entry name" value="VAPB_antitox"/>
    <property type="match status" value="1"/>
</dbReference>
<dbReference type="OrthoDB" id="9187at2157"/>
<dbReference type="InterPro" id="IPR003847">
    <property type="entry name" value="Put_antitoxin"/>
</dbReference>
<accession>A0A4S3TQY7</accession>
<proteinExistence type="predicted"/>
<keyword evidence="3" id="KW-1185">Reference proteome</keyword>
<keyword evidence="1" id="KW-1277">Toxin-antitoxin system</keyword>
<reference evidence="2 3" key="1">
    <citation type="submission" date="2018-10" db="EMBL/GenBank/DDBJ databases">
        <title>Natronolimnobius sp. XQ-INN 246 isolated from Inner Mongolia Autonomous Region of China.</title>
        <authorList>
            <person name="Xue Q."/>
        </authorList>
    </citation>
    <scope>NUCLEOTIDE SEQUENCE [LARGE SCALE GENOMIC DNA]</scope>
    <source>
        <strain evidence="2 3">XQ-INN 246</strain>
    </source>
</reference>
<evidence type="ECO:0000256" key="1">
    <source>
        <dbReference type="ARBA" id="ARBA00022649"/>
    </source>
</evidence>
<organism evidence="2 3">
    <name type="scientific">Salinadaptatus halalkaliphilus</name>
    <dbReference type="NCBI Taxonomy" id="2419781"/>
    <lineage>
        <taxon>Archaea</taxon>
        <taxon>Methanobacteriati</taxon>
        <taxon>Methanobacteriota</taxon>
        <taxon>Stenosarchaea group</taxon>
        <taxon>Halobacteria</taxon>
        <taxon>Halobacteriales</taxon>
        <taxon>Natrialbaceae</taxon>
        <taxon>Salinadaptatus</taxon>
    </lineage>
</organism>
<protein>
    <recommendedName>
        <fullName evidence="4">Antitoxin</fullName>
    </recommendedName>
</protein>
<sequence>MAKTISLTDESYARLQAERRHDETISDVVCRLTGSAPLEAYYGALDDEFAAELEAIVSSSQGNGPS</sequence>
<evidence type="ECO:0000313" key="3">
    <source>
        <dbReference type="Proteomes" id="UP000318864"/>
    </source>
</evidence>
<evidence type="ECO:0008006" key="4">
    <source>
        <dbReference type="Google" id="ProtNLM"/>
    </source>
</evidence>
<dbReference type="EMBL" id="RBZW01000003">
    <property type="protein sequence ID" value="THE66829.1"/>
    <property type="molecule type" value="Genomic_DNA"/>
</dbReference>
<dbReference type="RefSeq" id="WP_141462802.1">
    <property type="nucleotide sequence ID" value="NZ_RBZW01000003.1"/>
</dbReference>
<name>A0A4S3TQY7_9EURY</name>